<dbReference type="Proteomes" id="UP001059596">
    <property type="component" value="Chromosome 3R"/>
</dbReference>
<evidence type="ECO:0000313" key="1">
    <source>
        <dbReference type="EMBL" id="KAI8043993.1"/>
    </source>
</evidence>
<protein>
    <submittedName>
        <fullName evidence="1">Uncharacterized protein</fullName>
    </submittedName>
</protein>
<proteinExistence type="predicted"/>
<comment type="caution">
    <text evidence="1">The sequence shown here is derived from an EMBL/GenBank/DDBJ whole genome shotgun (WGS) entry which is preliminary data.</text>
</comment>
<evidence type="ECO:0000313" key="2">
    <source>
        <dbReference type="Proteomes" id="UP001059596"/>
    </source>
</evidence>
<dbReference type="GO" id="GO:0035092">
    <property type="term" value="P:sperm DNA condensation"/>
    <property type="evidence" value="ECO:0007669"/>
    <property type="project" value="InterPro"/>
</dbReference>
<dbReference type="EMBL" id="JAMKOV010000001">
    <property type="protein sequence ID" value="KAI8043993.1"/>
    <property type="molecule type" value="Genomic_DNA"/>
</dbReference>
<dbReference type="InterPro" id="IPR024460">
    <property type="entry name" value="Protamine-like"/>
</dbReference>
<dbReference type="AlphaFoldDB" id="A0A9P9YW61"/>
<accession>A0A9P9YW61</accession>
<organism evidence="1 2">
    <name type="scientific">Drosophila gunungcola</name>
    <name type="common">fruit fly</name>
    <dbReference type="NCBI Taxonomy" id="103775"/>
    <lineage>
        <taxon>Eukaryota</taxon>
        <taxon>Metazoa</taxon>
        <taxon>Ecdysozoa</taxon>
        <taxon>Arthropoda</taxon>
        <taxon>Hexapoda</taxon>
        <taxon>Insecta</taxon>
        <taxon>Pterygota</taxon>
        <taxon>Neoptera</taxon>
        <taxon>Endopterygota</taxon>
        <taxon>Diptera</taxon>
        <taxon>Brachycera</taxon>
        <taxon>Muscomorpha</taxon>
        <taxon>Ephydroidea</taxon>
        <taxon>Drosophilidae</taxon>
        <taxon>Drosophila</taxon>
        <taxon>Sophophora</taxon>
    </lineage>
</organism>
<gene>
    <name evidence="1" type="ORF">M5D96_000141</name>
</gene>
<dbReference type="Pfam" id="PF06382">
    <property type="entry name" value="Protamine_like"/>
    <property type="match status" value="1"/>
</dbReference>
<sequence>MGNRSSRPEERSVQAYRNFLQIYSRQHCEMLPNDALLNAARVWGTFSQAQRMRYAQLSCPVSDMVMNEPSHLVPRKPRLATTTAKNRLKKAKPIKKMAKKKTKAKPSRKQQICEPIALYQAEPVINIPAKRMPKIRAVQPTIGFRKFLDLYQEIDSQSSIFSIRRKAVSDWCDLPQVQRGIFFGEQEQEEECGSSSSE</sequence>
<reference evidence="1" key="1">
    <citation type="journal article" date="2023" name="Genome Biol. Evol.">
        <title>Long-read-based Genome Assembly of Drosophila gunungcola Reveals Fewer Chemosensory Genes in Flower-breeding Species.</title>
        <authorList>
            <person name="Negi A."/>
            <person name="Liao B.Y."/>
            <person name="Yeh S.D."/>
        </authorList>
    </citation>
    <scope>NUCLEOTIDE SEQUENCE</scope>
    <source>
        <strain evidence="1">Sukarami</strain>
    </source>
</reference>
<dbReference type="OrthoDB" id="7861693at2759"/>
<name>A0A9P9YW61_9MUSC</name>
<keyword evidence="2" id="KW-1185">Reference proteome</keyword>